<feature type="binding site" evidence="11">
    <location>
        <position position="261"/>
    </location>
    <ligand>
        <name>FMN</name>
        <dbReference type="ChEBI" id="CHEBI:58210"/>
    </ligand>
</feature>
<feature type="binding site" evidence="11">
    <location>
        <position position="211"/>
    </location>
    <ligand>
        <name>FMN</name>
        <dbReference type="ChEBI" id="CHEBI:58210"/>
    </ligand>
</feature>
<dbReference type="NCBIfam" id="NF003645">
    <property type="entry name" value="PRK05286.1-2"/>
    <property type="match status" value="1"/>
</dbReference>
<comment type="caution">
    <text evidence="13">The sequence shown here is derived from an EMBL/GenBank/DDBJ whole genome shotgun (WGS) entry which is preliminary data.</text>
</comment>
<feature type="binding site" evidence="11">
    <location>
        <position position="170"/>
    </location>
    <ligand>
        <name>substrate</name>
    </ligand>
</feature>
<keyword evidence="11" id="KW-1003">Cell membrane</keyword>
<feature type="binding site" evidence="11">
    <location>
        <position position="86"/>
    </location>
    <ligand>
        <name>FMN</name>
        <dbReference type="ChEBI" id="CHEBI:58210"/>
    </ligand>
</feature>
<keyword evidence="7 11" id="KW-0665">Pyrimidine biosynthesis</keyword>
<evidence type="ECO:0000256" key="2">
    <source>
        <dbReference type="ARBA" id="ARBA00004370"/>
    </source>
</evidence>
<comment type="subcellular location">
    <subcellularLocation>
        <location evidence="11">Cell membrane</location>
        <topology evidence="11">Peripheral membrane protein</topology>
    </subcellularLocation>
    <subcellularLocation>
        <location evidence="2">Membrane</location>
    </subcellularLocation>
</comment>
<comment type="similarity">
    <text evidence="4 11">Belongs to the dihydroorotate dehydrogenase family. Type 2 subfamily.</text>
</comment>
<dbReference type="CDD" id="cd04738">
    <property type="entry name" value="DHOD_2_like"/>
    <property type="match status" value="1"/>
</dbReference>
<organism evidence="13 14">
    <name type="scientific">Sphingomonas oligophenolica</name>
    <dbReference type="NCBI Taxonomy" id="301154"/>
    <lineage>
        <taxon>Bacteria</taxon>
        <taxon>Pseudomonadati</taxon>
        <taxon>Pseudomonadota</taxon>
        <taxon>Alphaproteobacteria</taxon>
        <taxon>Sphingomonadales</taxon>
        <taxon>Sphingomonadaceae</taxon>
        <taxon>Sphingomonas</taxon>
    </lineage>
</organism>
<evidence type="ECO:0000256" key="10">
    <source>
        <dbReference type="ARBA" id="ARBA00048639"/>
    </source>
</evidence>
<evidence type="ECO:0000313" key="14">
    <source>
        <dbReference type="Proteomes" id="UP001419910"/>
    </source>
</evidence>
<evidence type="ECO:0000256" key="7">
    <source>
        <dbReference type="ARBA" id="ARBA00022975"/>
    </source>
</evidence>
<keyword evidence="6 11" id="KW-0288">FMN</keyword>
<feature type="binding site" evidence="11">
    <location>
        <position position="66"/>
    </location>
    <ligand>
        <name>substrate</name>
    </ligand>
</feature>
<evidence type="ECO:0000259" key="12">
    <source>
        <dbReference type="Pfam" id="PF01180"/>
    </source>
</evidence>
<dbReference type="InterPro" id="IPR005719">
    <property type="entry name" value="Dihydroorotate_DH_2"/>
</dbReference>
<feature type="binding site" evidence="11">
    <location>
        <begin position="111"/>
        <end position="115"/>
    </location>
    <ligand>
        <name>substrate</name>
    </ligand>
</feature>
<dbReference type="Gene3D" id="3.20.20.70">
    <property type="entry name" value="Aldolase class I"/>
    <property type="match status" value="1"/>
</dbReference>
<dbReference type="PANTHER" id="PTHR48109:SF4">
    <property type="entry name" value="DIHYDROOROTATE DEHYDROGENASE (QUINONE), MITOCHONDRIAL"/>
    <property type="match status" value="1"/>
</dbReference>
<dbReference type="EC" id="1.3.5.2" evidence="11"/>
<evidence type="ECO:0000256" key="3">
    <source>
        <dbReference type="ARBA" id="ARBA00005161"/>
    </source>
</evidence>
<evidence type="ECO:0000256" key="1">
    <source>
        <dbReference type="ARBA" id="ARBA00003125"/>
    </source>
</evidence>
<feature type="binding site" evidence="11">
    <location>
        <begin position="62"/>
        <end position="66"/>
    </location>
    <ligand>
        <name>FMN</name>
        <dbReference type="ChEBI" id="CHEBI:58210"/>
    </ligand>
</feature>
<comment type="subunit">
    <text evidence="11">Monomer.</text>
</comment>
<feature type="binding site" evidence="11">
    <location>
        <begin position="240"/>
        <end position="241"/>
    </location>
    <ligand>
        <name>substrate</name>
    </ligand>
</feature>
<dbReference type="NCBIfam" id="TIGR01036">
    <property type="entry name" value="pyrD_sub2"/>
    <property type="match status" value="1"/>
</dbReference>
<evidence type="ECO:0000313" key="13">
    <source>
        <dbReference type="EMBL" id="MEN2792565.1"/>
    </source>
</evidence>
<reference evidence="13 14" key="1">
    <citation type="submission" date="2024-05" db="EMBL/GenBank/DDBJ databases">
        <authorList>
            <person name="Liu Q."/>
            <person name="Xin Y.-H."/>
        </authorList>
    </citation>
    <scope>NUCLEOTIDE SEQUENCE [LARGE SCALE GENOMIC DNA]</scope>
    <source>
        <strain evidence="13 14">CGMCC 1.10181</strain>
    </source>
</reference>
<accession>A0ABU9Y9T2</accession>
<evidence type="ECO:0000256" key="5">
    <source>
        <dbReference type="ARBA" id="ARBA00022630"/>
    </source>
</evidence>
<feature type="binding site" evidence="11">
    <location>
        <position position="239"/>
    </location>
    <ligand>
        <name>FMN</name>
        <dbReference type="ChEBI" id="CHEBI:58210"/>
    </ligand>
</feature>
<comment type="cofactor">
    <cofactor evidence="11">
        <name>FMN</name>
        <dbReference type="ChEBI" id="CHEBI:58210"/>
    </cofactor>
    <text evidence="11">Binds 1 FMN per subunit.</text>
</comment>
<dbReference type="GO" id="GO:0106430">
    <property type="term" value="F:dihydroorotate dehydrogenase (quinone) activity"/>
    <property type="evidence" value="ECO:0007669"/>
    <property type="project" value="UniProtKB-EC"/>
</dbReference>
<feature type="binding site" evidence="11">
    <location>
        <begin position="311"/>
        <end position="312"/>
    </location>
    <ligand>
        <name>FMN</name>
        <dbReference type="ChEBI" id="CHEBI:58210"/>
    </ligand>
</feature>
<sequence length="348" mass="36201">MLFPLLRAALFATEAERAHELTIAVLGKWGRAGAPFAAAMGDPRLRTGVAGLDFANPVGLAAGLDKDGRAIQGLFGLGFGSVEIGTLTPLPQAGNPRPRLFRLVEDRAVINRMGFNNGGLEAALPRAIAAKRRGVLGINVGANKDAADRIADYAHGVREAADVADYITINISSPNTPGLRDLQHGSALADLLAAADEARRAPIIRPPLFLKVAPDLEADDIDAIARAAIEAHVGALIVSNTTISRPVLRSGHAQEAGGLSGAPLAPLARQRLADFRRATGGALPLVSVGGIDSAEEAYARIRAGASLVQLYTAMVYEGPGLPRRITRGLGRLLKRDGFAHVADAVGSG</sequence>
<dbReference type="HAMAP" id="MF_00225">
    <property type="entry name" value="DHO_dh_type2"/>
    <property type="match status" value="1"/>
</dbReference>
<keyword evidence="14" id="KW-1185">Reference proteome</keyword>
<comment type="function">
    <text evidence="1 11">Catalyzes the conversion of dihydroorotate to orotate with quinone as electron acceptor.</text>
</comment>
<dbReference type="InterPro" id="IPR013785">
    <property type="entry name" value="Aldolase_TIM"/>
</dbReference>
<gene>
    <name evidence="11" type="primary">pyrD</name>
    <name evidence="13" type="ORF">ABC974_23260</name>
</gene>
<evidence type="ECO:0000256" key="6">
    <source>
        <dbReference type="ARBA" id="ARBA00022643"/>
    </source>
</evidence>
<keyword evidence="5 11" id="KW-0285">Flavoprotein</keyword>
<protein>
    <recommendedName>
        <fullName evidence="11">Dihydroorotate dehydrogenase (quinone)</fullName>
        <ecNumber evidence="11">1.3.5.2</ecNumber>
    </recommendedName>
    <alternativeName>
        <fullName evidence="11">DHOdehase</fullName>
        <shortName evidence="11">DHOD</shortName>
        <shortName evidence="11">DHODase</shortName>
    </alternativeName>
    <alternativeName>
        <fullName evidence="11">Dihydroorotate oxidase</fullName>
    </alternativeName>
</protein>
<dbReference type="RefSeq" id="WP_343888219.1">
    <property type="nucleotide sequence ID" value="NZ_BAAAEH010000007.1"/>
</dbReference>
<dbReference type="SUPFAM" id="SSF51395">
    <property type="entry name" value="FMN-linked oxidoreductases"/>
    <property type="match status" value="1"/>
</dbReference>
<comment type="pathway">
    <text evidence="3 11">Pyrimidine metabolism; UMP biosynthesis via de novo pathway; orotate from (S)-dihydroorotate (quinone route): step 1/1.</text>
</comment>
<proteinExistence type="inferred from homology"/>
<feature type="binding site" evidence="11">
    <location>
        <position position="290"/>
    </location>
    <ligand>
        <name>FMN</name>
        <dbReference type="ChEBI" id="CHEBI:58210"/>
    </ligand>
</feature>
<dbReference type="EMBL" id="JBDIME010000030">
    <property type="protein sequence ID" value="MEN2792565.1"/>
    <property type="molecule type" value="Genomic_DNA"/>
</dbReference>
<dbReference type="Pfam" id="PF01180">
    <property type="entry name" value="DHO_dh"/>
    <property type="match status" value="1"/>
</dbReference>
<feature type="active site" description="Nucleophile" evidence="11">
    <location>
        <position position="173"/>
    </location>
</feature>
<evidence type="ECO:0000256" key="4">
    <source>
        <dbReference type="ARBA" id="ARBA00005359"/>
    </source>
</evidence>
<evidence type="ECO:0000256" key="11">
    <source>
        <dbReference type="HAMAP-Rule" id="MF_00225"/>
    </source>
</evidence>
<evidence type="ECO:0000256" key="8">
    <source>
        <dbReference type="ARBA" id="ARBA00023002"/>
    </source>
</evidence>
<dbReference type="InterPro" id="IPR001295">
    <property type="entry name" value="Dihydroorotate_DH_CS"/>
</dbReference>
<dbReference type="InterPro" id="IPR012135">
    <property type="entry name" value="Dihydroorotate_DH_1_2"/>
</dbReference>
<feature type="binding site" evidence="11">
    <location>
        <position position="170"/>
    </location>
    <ligand>
        <name>FMN</name>
        <dbReference type="ChEBI" id="CHEBI:58210"/>
    </ligand>
</feature>
<dbReference type="Proteomes" id="UP001419910">
    <property type="component" value="Unassembled WGS sequence"/>
</dbReference>
<name>A0ABU9Y9T2_9SPHN</name>
<keyword evidence="9 11" id="KW-0472">Membrane</keyword>
<dbReference type="PIRSF" id="PIRSF000164">
    <property type="entry name" value="DHO_oxidase"/>
    <property type="match status" value="1"/>
</dbReference>
<dbReference type="NCBIfam" id="NF003652">
    <property type="entry name" value="PRK05286.2-5"/>
    <property type="match status" value="1"/>
</dbReference>
<dbReference type="PROSITE" id="PS00911">
    <property type="entry name" value="DHODEHASE_1"/>
    <property type="match status" value="1"/>
</dbReference>
<feature type="binding site" evidence="11">
    <location>
        <position position="175"/>
    </location>
    <ligand>
        <name>substrate</name>
    </ligand>
</feature>
<keyword evidence="8 11" id="KW-0560">Oxidoreductase</keyword>
<comment type="catalytic activity">
    <reaction evidence="10 11">
        <text>(S)-dihydroorotate + a quinone = orotate + a quinol</text>
        <dbReference type="Rhea" id="RHEA:30187"/>
        <dbReference type="ChEBI" id="CHEBI:24646"/>
        <dbReference type="ChEBI" id="CHEBI:30839"/>
        <dbReference type="ChEBI" id="CHEBI:30864"/>
        <dbReference type="ChEBI" id="CHEBI:132124"/>
        <dbReference type="EC" id="1.3.5.2"/>
    </reaction>
</comment>
<feature type="domain" description="Dihydroorotate dehydrogenase catalytic" evidence="12">
    <location>
        <begin position="45"/>
        <end position="333"/>
    </location>
</feature>
<dbReference type="InterPro" id="IPR005720">
    <property type="entry name" value="Dihydroorotate_DH_cat"/>
</dbReference>
<evidence type="ECO:0000256" key="9">
    <source>
        <dbReference type="ARBA" id="ARBA00023136"/>
    </source>
</evidence>
<dbReference type="InterPro" id="IPR050074">
    <property type="entry name" value="DHO_dehydrogenase"/>
</dbReference>
<dbReference type="PANTHER" id="PTHR48109">
    <property type="entry name" value="DIHYDROOROTATE DEHYDROGENASE (QUINONE), MITOCHONDRIAL-RELATED"/>
    <property type="match status" value="1"/>
</dbReference>
<feature type="binding site" evidence="11">
    <location>
        <position position="139"/>
    </location>
    <ligand>
        <name>FMN</name>
        <dbReference type="ChEBI" id="CHEBI:58210"/>
    </ligand>
</feature>
<dbReference type="PROSITE" id="PS00912">
    <property type="entry name" value="DHODEHASE_2"/>
    <property type="match status" value="1"/>
</dbReference>